<dbReference type="PANTHER" id="PTHR23508:SF10">
    <property type="entry name" value="CARBOXYLIC ACID TRANSPORTER PROTEIN HOMOLOG"/>
    <property type="match status" value="1"/>
</dbReference>
<dbReference type="SUPFAM" id="SSF103473">
    <property type="entry name" value="MFS general substrate transporter"/>
    <property type="match status" value="1"/>
</dbReference>
<dbReference type="PROSITE" id="PS00216">
    <property type="entry name" value="SUGAR_TRANSPORT_1"/>
    <property type="match status" value="1"/>
</dbReference>
<proteinExistence type="predicted"/>
<dbReference type="Pfam" id="PF07690">
    <property type="entry name" value="MFS_1"/>
    <property type="match status" value="1"/>
</dbReference>
<comment type="caution">
    <text evidence="7">The sequence shown here is derived from an EMBL/GenBank/DDBJ whole genome shotgun (WGS) entry which is preliminary data.</text>
</comment>
<reference evidence="9 10" key="1">
    <citation type="submission" date="2019-10" db="EMBL/GenBank/DDBJ databases">
        <title>Evaluation of single-gene subtyping targets for Pseudomonas.</title>
        <authorList>
            <person name="Reichler S.J."/>
            <person name="Orsi R.H."/>
            <person name="Wiedmann M."/>
            <person name="Martin N.H."/>
            <person name="Murphy S.I."/>
        </authorList>
    </citation>
    <scope>NUCLEOTIDE SEQUENCE [LARGE SCALE GENOMIC DNA]</scope>
    <source>
        <strain evidence="8 10">FSL R10-3254</strain>
        <strain evidence="7 9">FSL R10-3257</strain>
    </source>
</reference>
<organism evidence="7 9">
    <name type="scientific">Pseudomonas helleri</name>
    <dbReference type="NCBI Taxonomy" id="1608996"/>
    <lineage>
        <taxon>Bacteria</taxon>
        <taxon>Pseudomonadati</taxon>
        <taxon>Pseudomonadota</taxon>
        <taxon>Gammaproteobacteria</taxon>
        <taxon>Pseudomonadales</taxon>
        <taxon>Pseudomonadaceae</taxon>
        <taxon>Pseudomonas</taxon>
    </lineage>
</organism>
<keyword evidence="2 5" id="KW-0812">Transmembrane</keyword>
<name>A0A7X1W6I6_9PSED</name>
<sequence>MSAPDIRTTRARLIATIGLCFLVALMEGLDLQAPGIAAQGMMSAFTIDKLHMGWVFSAGVLGMLPGAFIGGRLADRFGRKRVLMASVGLFGLFSLATALAWDYNSLIIARFLTGVGLGASLPNLIALTSEVAGPKIRGTAVSMMYCGVPLGAAGAALVGVNDFGVGWHLVFYIGGVIPLLIVPLLGFYLPESQAFAKAAGGDVKVSELLFKGGSAKPTLLLWISFFFTLMVTYILINWLPSLLIAQGFTKADASWVVLSMQIGAAVGTLFLGALMDRVPAWVMSLVIYIGILSALAGLYFSISVPAMLVAGFIAGIFTTGGQSVLYALAPLYYPAIGRATGVGSAVAIGRIGAMSGPLVVGKMLALGTGTAGIFLACAPGIVVAAAALCYLSAAKKIVKDQPTYGSEIKPAVLNGN</sequence>
<keyword evidence="4 5" id="KW-0472">Membrane</keyword>
<dbReference type="Gene3D" id="1.20.1250.20">
    <property type="entry name" value="MFS general substrate transporter like domains"/>
    <property type="match status" value="2"/>
</dbReference>
<feature type="transmembrane region" description="Helical" evidence="5">
    <location>
        <begin position="281"/>
        <end position="302"/>
    </location>
</feature>
<evidence type="ECO:0000313" key="9">
    <source>
        <dbReference type="Proteomes" id="UP000441404"/>
    </source>
</evidence>
<dbReference type="Proteomes" id="UP000441404">
    <property type="component" value="Unassembled WGS sequence"/>
</dbReference>
<accession>A0A7X1W6I6</accession>
<feature type="transmembrane region" description="Helical" evidence="5">
    <location>
        <begin position="139"/>
        <end position="160"/>
    </location>
</feature>
<evidence type="ECO:0000256" key="3">
    <source>
        <dbReference type="ARBA" id="ARBA00022989"/>
    </source>
</evidence>
<dbReference type="PANTHER" id="PTHR23508">
    <property type="entry name" value="CARBOXYLIC ACID TRANSPORTER PROTEIN HOMOLOG"/>
    <property type="match status" value="1"/>
</dbReference>
<dbReference type="InterPro" id="IPR005829">
    <property type="entry name" value="Sugar_transporter_CS"/>
</dbReference>
<feature type="transmembrane region" description="Helical" evidence="5">
    <location>
        <begin position="341"/>
        <end position="360"/>
    </location>
</feature>
<dbReference type="InterPro" id="IPR011701">
    <property type="entry name" value="MFS"/>
</dbReference>
<feature type="transmembrane region" description="Helical" evidence="5">
    <location>
        <begin position="166"/>
        <end position="189"/>
    </location>
</feature>
<dbReference type="GO" id="GO:0005886">
    <property type="term" value="C:plasma membrane"/>
    <property type="evidence" value="ECO:0007669"/>
    <property type="project" value="TreeGrafter"/>
</dbReference>
<feature type="transmembrane region" description="Helical" evidence="5">
    <location>
        <begin position="82"/>
        <end position="101"/>
    </location>
</feature>
<evidence type="ECO:0000256" key="4">
    <source>
        <dbReference type="ARBA" id="ARBA00023136"/>
    </source>
</evidence>
<protein>
    <submittedName>
        <fullName evidence="7">3-(3-hydroxy-phenyl)propionate transporter MhpT</fullName>
    </submittedName>
</protein>
<feature type="transmembrane region" description="Helical" evidence="5">
    <location>
        <begin position="53"/>
        <end position="70"/>
    </location>
</feature>
<evidence type="ECO:0000313" key="10">
    <source>
        <dbReference type="Proteomes" id="UP000489190"/>
    </source>
</evidence>
<dbReference type="RefSeq" id="WP_153326782.1">
    <property type="nucleotide sequence ID" value="NZ_WIWI01000007.1"/>
</dbReference>
<dbReference type="EMBL" id="WIWJ01000007">
    <property type="protein sequence ID" value="MQT46162.1"/>
    <property type="molecule type" value="Genomic_DNA"/>
</dbReference>
<gene>
    <name evidence="7" type="primary">mhpT</name>
    <name evidence="8" type="ORF">GHO39_03665</name>
    <name evidence="7" type="ORF">GHO40_05335</name>
</gene>
<evidence type="ECO:0000256" key="1">
    <source>
        <dbReference type="ARBA" id="ARBA00004141"/>
    </source>
</evidence>
<dbReference type="EMBL" id="WIWI01000007">
    <property type="protein sequence ID" value="MQT88246.1"/>
    <property type="molecule type" value="Genomic_DNA"/>
</dbReference>
<evidence type="ECO:0000313" key="8">
    <source>
        <dbReference type="EMBL" id="MQT88246.1"/>
    </source>
</evidence>
<dbReference type="CDD" id="cd17365">
    <property type="entry name" value="MFS_PcaK_like"/>
    <property type="match status" value="1"/>
</dbReference>
<dbReference type="InterPro" id="IPR036259">
    <property type="entry name" value="MFS_trans_sf"/>
</dbReference>
<feature type="transmembrane region" description="Helical" evidence="5">
    <location>
        <begin position="253"/>
        <end position="274"/>
    </location>
</feature>
<evidence type="ECO:0000256" key="2">
    <source>
        <dbReference type="ARBA" id="ARBA00022692"/>
    </source>
</evidence>
<dbReference type="PROSITE" id="PS50850">
    <property type="entry name" value="MFS"/>
    <property type="match status" value="1"/>
</dbReference>
<dbReference type="Proteomes" id="UP000489190">
    <property type="component" value="Unassembled WGS sequence"/>
</dbReference>
<feature type="transmembrane region" description="Helical" evidence="5">
    <location>
        <begin position="219"/>
        <end position="241"/>
    </location>
</feature>
<evidence type="ECO:0000313" key="7">
    <source>
        <dbReference type="EMBL" id="MQT46162.1"/>
    </source>
</evidence>
<feature type="transmembrane region" description="Helical" evidence="5">
    <location>
        <begin position="372"/>
        <end position="391"/>
    </location>
</feature>
<feature type="domain" description="Major facilitator superfamily (MFS) profile" evidence="6">
    <location>
        <begin position="16"/>
        <end position="396"/>
    </location>
</feature>
<keyword evidence="3 5" id="KW-1133">Transmembrane helix</keyword>
<feature type="transmembrane region" description="Helical" evidence="5">
    <location>
        <begin position="107"/>
        <end position="127"/>
    </location>
</feature>
<dbReference type="PROSITE" id="PS00217">
    <property type="entry name" value="SUGAR_TRANSPORT_2"/>
    <property type="match status" value="1"/>
</dbReference>
<dbReference type="GO" id="GO:0046943">
    <property type="term" value="F:carboxylic acid transmembrane transporter activity"/>
    <property type="evidence" value="ECO:0007669"/>
    <property type="project" value="TreeGrafter"/>
</dbReference>
<comment type="subcellular location">
    <subcellularLocation>
        <location evidence="1">Membrane</location>
        <topology evidence="1">Multi-pass membrane protein</topology>
    </subcellularLocation>
</comment>
<dbReference type="InterPro" id="IPR020846">
    <property type="entry name" value="MFS_dom"/>
</dbReference>
<dbReference type="AlphaFoldDB" id="A0A7X1W6I6"/>
<feature type="transmembrane region" description="Helical" evidence="5">
    <location>
        <begin position="308"/>
        <end position="329"/>
    </location>
</feature>
<evidence type="ECO:0000259" key="6">
    <source>
        <dbReference type="PROSITE" id="PS50850"/>
    </source>
</evidence>
<evidence type="ECO:0000256" key="5">
    <source>
        <dbReference type="SAM" id="Phobius"/>
    </source>
</evidence>
<dbReference type="NCBIfam" id="NF008586">
    <property type="entry name" value="PRK11551.1"/>
    <property type="match status" value="1"/>
</dbReference>